<organism evidence="1 2">
    <name type="scientific">Rhizobium mayense</name>
    <dbReference type="NCBI Taxonomy" id="1312184"/>
    <lineage>
        <taxon>Bacteria</taxon>
        <taxon>Pseudomonadati</taxon>
        <taxon>Pseudomonadota</taxon>
        <taxon>Alphaproteobacteria</taxon>
        <taxon>Hyphomicrobiales</taxon>
        <taxon>Rhizobiaceae</taxon>
        <taxon>Rhizobium/Agrobacterium group</taxon>
        <taxon>Rhizobium</taxon>
    </lineage>
</organism>
<gene>
    <name evidence="1" type="ORF">PY649_17505</name>
</gene>
<evidence type="ECO:0000313" key="2">
    <source>
        <dbReference type="Proteomes" id="UP001172645"/>
    </source>
</evidence>
<dbReference type="RefSeq" id="WP_285869857.1">
    <property type="nucleotide sequence ID" value="NZ_JARFYM010000013.1"/>
</dbReference>
<comment type="caution">
    <text evidence="1">The sequence shown here is derived from an EMBL/GenBank/DDBJ whole genome shotgun (WGS) entry which is preliminary data.</text>
</comment>
<protein>
    <submittedName>
        <fullName evidence="1">Uncharacterized protein</fullName>
    </submittedName>
</protein>
<accession>A0ABT7JWI7</accession>
<sequence length="209" mass="22982">MSDKQSLRRGVSRMQEEARRLQECHAYSCVCLICRYPTSREFNPKQSIHLADIFSVRTVRSVSAEGESMQLLLAGLFACGCVSLVDALPWPAAETYINPLAECSQSSDPGACRTTRDSWKTEYADAIAGKYQGQRNVAFCLSTGCDNAIQPDKILGCAWQIVIAKSGHLERDGTDAANLKHFCGSDYIDQARRQAADAQAKTMSMMIGK</sequence>
<dbReference type="Proteomes" id="UP001172645">
    <property type="component" value="Unassembled WGS sequence"/>
</dbReference>
<reference evidence="1" key="1">
    <citation type="submission" date="2023-06" db="EMBL/GenBank/DDBJ databases">
        <title>Phylogenetic Diversity of Rhizobium strains.</title>
        <authorList>
            <person name="Moura F.T."/>
            <person name="Helene L.C.F."/>
            <person name="Hungria M."/>
        </authorList>
    </citation>
    <scope>NUCLEOTIDE SEQUENCE</scope>
    <source>
        <strain evidence="1">CCGE526</strain>
    </source>
</reference>
<evidence type="ECO:0000313" key="1">
    <source>
        <dbReference type="EMBL" id="MDL2400708.1"/>
    </source>
</evidence>
<keyword evidence="2" id="KW-1185">Reference proteome</keyword>
<proteinExistence type="predicted"/>
<dbReference type="EMBL" id="JARFYM010000013">
    <property type="protein sequence ID" value="MDL2400708.1"/>
    <property type="molecule type" value="Genomic_DNA"/>
</dbReference>
<name>A0ABT7JWI7_9HYPH</name>